<proteinExistence type="evidence at transcript level"/>
<reference evidence="2" key="2">
    <citation type="submission" date="2012-06" db="EMBL/GenBank/DDBJ databases">
        <authorList>
            <person name="Yu Y."/>
            <person name="Currie J."/>
            <person name="Lomeli R."/>
            <person name="Angelova A."/>
            <person name="Collura K."/>
            <person name="Wissotski M."/>
            <person name="Campos D."/>
            <person name="Kudrna D."/>
            <person name="Golser W."/>
            <person name="Ashely E."/>
            <person name="Descour A."/>
            <person name="Fernandes J."/>
            <person name="Soderlund C."/>
            <person name="Walbot V."/>
        </authorList>
    </citation>
    <scope>NUCLEOTIDE SEQUENCE</scope>
    <source>
        <strain evidence="2">B73</strain>
    </source>
</reference>
<accession>C4J3X8</accession>
<organism evidence="2">
    <name type="scientific">Zea mays</name>
    <name type="common">Maize</name>
    <dbReference type="NCBI Taxonomy" id="4577"/>
    <lineage>
        <taxon>Eukaryota</taxon>
        <taxon>Viridiplantae</taxon>
        <taxon>Streptophyta</taxon>
        <taxon>Embryophyta</taxon>
        <taxon>Tracheophyta</taxon>
        <taxon>Spermatophyta</taxon>
        <taxon>Magnoliopsida</taxon>
        <taxon>Liliopsida</taxon>
        <taxon>Poales</taxon>
        <taxon>Poaceae</taxon>
        <taxon>PACMAD clade</taxon>
        <taxon>Panicoideae</taxon>
        <taxon>Andropogonodae</taxon>
        <taxon>Andropogoneae</taxon>
        <taxon>Tripsacinae</taxon>
        <taxon>Zea</taxon>
    </lineage>
</organism>
<name>C4J3X8_MAIZE</name>
<feature type="region of interest" description="Disordered" evidence="1">
    <location>
        <begin position="30"/>
        <end position="79"/>
    </location>
</feature>
<evidence type="ECO:0000256" key="1">
    <source>
        <dbReference type="SAM" id="MobiDB-lite"/>
    </source>
</evidence>
<evidence type="ECO:0000313" key="2">
    <source>
        <dbReference type="EMBL" id="ACR35878.1"/>
    </source>
</evidence>
<dbReference type="AlphaFoldDB" id="C4J3X8"/>
<sequence length="109" mass="11791">MCMSILPRRISAGSSLSTWLVVKTTIRSPVHADQSPSMKLSRPDRVTESRGLSSASPPPLARRRGLPARSPVTSSVQSMSSMTMMDLLVVSMRSLRRSLLVCTTVSSTS</sequence>
<protein>
    <submittedName>
        <fullName evidence="2">Uncharacterized protein</fullName>
    </submittedName>
</protein>
<feature type="compositionally biased region" description="Low complexity" evidence="1">
    <location>
        <begin position="67"/>
        <end position="79"/>
    </location>
</feature>
<reference evidence="2" key="1">
    <citation type="journal article" date="2009" name="PLoS Genet.">
        <title>Sequencing, mapping, and analysis of 27,455 maize full-length cDNAs.</title>
        <authorList>
            <person name="Soderlund C."/>
            <person name="Descour A."/>
            <person name="Kudrna D."/>
            <person name="Bomhoff M."/>
            <person name="Boyd L."/>
            <person name="Currie J."/>
            <person name="Angelova A."/>
            <person name="Collura K."/>
            <person name="Wissotski M."/>
            <person name="Ashley E."/>
            <person name="Morrow D."/>
            <person name="Fernandes J."/>
            <person name="Walbot V."/>
            <person name="Yu Y."/>
        </authorList>
    </citation>
    <scope>NUCLEOTIDE SEQUENCE</scope>
    <source>
        <strain evidence="2">B73</strain>
    </source>
</reference>
<dbReference type="EMBL" id="BT085525">
    <property type="protein sequence ID" value="ACR35878.1"/>
    <property type="molecule type" value="mRNA"/>
</dbReference>